<dbReference type="EMBL" id="MFPV01000007">
    <property type="protein sequence ID" value="OGH63038.1"/>
    <property type="molecule type" value="Genomic_DNA"/>
</dbReference>
<feature type="transmembrane region" description="Helical" evidence="1">
    <location>
        <begin position="305"/>
        <end position="327"/>
    </location>
</feature>
<sequence>MNFFVALDSAKKYSIAAALIGVVAGVYALCWYYFTLKIWNGVPPIFIEDADFYFARIKEIVDGNIFFGNPYYLEHRGGVAPSFTIADWFAAIPLWLTHSWTVTLIANTIVWNGLYTWVTYKFFDTWNVDRRVSLLATVAALSQTYLHLQRPVHIQVSAVFFPLVLWVFSHWLLRVKRDAPWCDALTVVLGVVVAVGMYAYTFVGQIGLSLIGLTFVVALVRRHVGMAKQAFAALGIAIVLLLPLIVFLYGVTTNTYYAATMGMIYSRAPVPIAVTFARVIVVGLLWVLALLWVLHERLSDLQKNFLWLTAGSFIAMLIVSFSNVLTGKYLEFGQHVKQFSFPLAAAVLAIGGAWCVHWRRELWRKKMSLAVLSLLATVLLVFVARNAYLRNQLRFFNPDEARHAQTYAPPLAFLDRYAAEPSVVLSPFDLSRFVSVLSRHSVAYTPAAYIFAPPPHEQEARSRLSGLYVGALKNNGVLVPNEKNEFGALLNRFNVRFVMLEKQVTLTPSVFTKNFGWTVRYEDELYVIFERQTE</sequence>
<proteinExistence type="predicted"/>
<keyword evidence="1" id="KW-0472">Membrane</keyword>
<feature type="transmembrane region" description="Helical" evidence="1">
    <location>
        <begin position="12"/>
        <end position="34"/>
    </location>
</feature>
<feature type="transmembrane region" description="Helical" evidence="1">
    <location>
        <begin position="100"/>
        <end position="120"/>
    </location>
</feature>
<evidence type="ECO:0000256" key="1">
    <source>
        <dbReference type="SAM" id="Phobius"/>
    </source>
</evidence>
<feature type="transmembrane region" description="Helical" evidence="1">
    <location>
        <begin position="154"/>
        <end position="173"/>
    </location>
</feature>
<comment type="caution">
    <text evidence="2">The sequence shown here is derived from an EMBL/GenBank/DDBJ whole genome shotgun (WGS) entry which is preliminary data.</text>
</comment>
<gene>
    <name evidence="2" type="ORF">A2848_02700</name>
</gene>
<evidence type="ECO:0000313" key="2">
    <source>
        <dbReference type="EMBL" id="OGH63038.1"/>
    </source>
</evidence>
<feature type="transmembrane region" description="Helical" evidence="1">
    <location>
        <begin position="206"/>
        <end position="224"/>
    </location>
</feature>
<protein>
    <recommendedName>
        <fullName evidence="4">Glycosyltransferase RgtA/B/C/D-like domain-containing protein</fullName>
    </recommendedName>
</protein>
<accession>A0A1F6LUK8</accession>
<feature type="transmembrane region" description="Helical" evidence="1">
    <location>
        <begin position="231"/>
        <end position="252"/>
    </location>
</feature>
<feature type="transmembrane region" description="Helical" evidence="1">
    <location>
        <begin position="132"/>
        <end position="148"/>
    </location>
</feature>
<keyword evidence="1" id="KW-1133">Transmembrane helix</keyword>
<dbReference type="AlphaFoldDB" id="A0A1F6LUK8"/>
<feature type="transmembrane region" description="Helical" evidence="1">
    <location>
        <begin position="272"/>
        <end position="293"/>
    </location>
</feature>
<organism evidence="2 3">
    <name type="scientific">Candidatus Magasanikbacteria bacterium RIFCSPHIGHO2_01_FULL_50_8</name>
    <dbReference type="NCBI Taxonomy" id="1798674"/>
    <lineage>
        <taxon>Bacteria</taxon>
        <taxon>Candidatus Magasanikiibacteriota</taxon>
    </lineage>
</organism>
<keyword evidence="1" id="KW-0812">Transmembrane</keyword>
<feature type="transmembrane region" description="Helical" evidence="1">
    <location>
        <begin position="369"/>
        <end position="388"/>
    </location>
</feature>
<evidence type="ECO:0008006" key="4">
    <source>
        <dbReference type="Google" id="ProtNLM"/>
    </source>
</evidence>
<feature type="transmembrane region" description="Helical" evidence="1">
    <location>
        <begin position="339"/>
        <end position="357"/>
    </location>
</feature>
<name>A0A1F6LUK8_9BACT</name>
<evidence type="ECO:0000313" key="3">
    <source>
        <dbReference type="Proteomes" id="UP000176329"/>
    </source>
</evidence>
<reference evidence="2 3" key="1">
    <citation type="journal article" date="2016" name="Nat. Commun.">
        <title>Thousands of microbial genomes shed light on interconnected biogeochemical processes in an aquifer system.</title>
        <authorList>
            <person name="Anantharaman K."/>
            <person name="Brown C.T."/>
            <person name="Hug L.A."/>
            <person name="Sharon I."/>
            <person name="Castelle C.J."/>
            <person name="Probst A.J."/>
            <person name="Thomas B.C."/>
            <person name="Singh A."/>
            <person name="Wilkins M.J."/>
            <person name="Karaoz U."/>
            <person name="Brodie E.L."/>
            <person name="Williams K.H."/>
            <person name="Hubbard S.S."/>
            <person name="Banfield J.F."/>
        </authorList>
    </citation>
    <scope>NUCLEOTIDE SEQUENCE [LARGE SCALE GENOMIC DNA]</scope>
</reference>
<dbReference type="Proteomes" id="UP000176329">
    <property type="component" value="Unassembled WGS sequence"/>
</dbReference>